<dbReference type="InterPro" id="IPR043760">
    <property type="entry name" value="PycTM_dom"/>
</dbReference>
<evidence type="ECO:0000313" key="10">
    <source>
        <dbReference type="EMBL" id="MBB4887465.1"/>
    </source>
</evidence>
<evidence type="ECO:0000256" key="7">
    <source>
        <dbReference type="ARBA" id="ARBA00023136"/>
    </source>
</evidence>
<feature type="transmembrane region" description="Helical" evidence="8">
    <location>
        <begin position="141"/>
        <end position="165"/>
    </location>
</feature>
<evidence type="ECO:0000256" key="3">
    <source>
        <dbReference type="ARBA" id="ARBA00022692"/>
    </source>
</evidence>
<evidence type="ECO:0000256" key="8">
    <source>
        <dbReference type="SAM" id="Phobius"/>
    </source>
</evidence>
<reference evidence="10 11" key="1">
    <citation type="submission" date="2020-08" db="EMBL/GenBank/DDBJ databases">
        <title>Genomic Encyclopedia of Type Strains, Phase III (KMG-III): the genomes of soil and plant-associated and newly described type strains.</title>
        <authorList>
            <person name="Whitman W."/>
        </authorList>
    </citation>
    <scope>NUCLEOTIDE SEQUENCE [LARGE SCALE GENOMIC DNA]</scope>
    <source>
        <strain evidence="10 11">CECT 3265</strain>
    </source>
</reference>
<feature type="transmembrane region" description="Helical" evidence="8">
    <location>
        <begin position="27"/>
        <end position="45"/>
    </location>
</feature>
<keyword evidence="11" id="KW-1185">Reference proteome</keyword>
<evidence type="ECO:0000313" key="11">
    <source>
        <dbReference type="Proteomes" id="UP000556436"/>
    </source>
</evidence>
<keyword evidence="6" id="KW-0051">Antiviral defense</keyword>
<evidence type="ECO:0000256" key="4">
    <source>
        <dbReference type="ARBA" id="ARBA00022741"/>
    </source>
</evidence>
<dbReference type="GO" id="GO:0005886">
    <property type="term" value="C:plasma membrane"/>
    <property type="evidence" value="ECO:0007669"/>
    <property type="project" value="UniProtKB-SubCell"/>
</dbReference>
<dbReference type="AlphaFoldDB" id="A0A7W7PG81"/>
<dbReference type="GO" id="GO:0000166">
    <property type="term" value="F:nucleotide binding"/>
    <property type="evidence" value="ECO:0007669"/>
    <property type="project" value="UniProtKB-KW"/>
</dbReference>
<sequence length="170" mass="17400">MDDTSAAYLRGLAVDAFAELQRGDVKAATLCAAAGGGLGAVIAVISATAQGLPACAVIALWCAGGCFLLSMGLSMAAVRPSLRTGEQQRPVCYLDCADATAEQVLTAVAGLTRLELARADSRRATELSALARAKFKVLRKAAVWTQVALAAAGLAATAVLVDIAVDTWTY</sequence>
<dbReference type="Pfam" id="PF18967">
    <property type="entry name" value="PycTM"/>
    <property type="match status" value="1"/>
</dbReference>
<protein>
    <recommendedName>
        <fullName evidence="9">Pycsar effector protein domain-containing protein</fullName>
    </recommendedName>
</protein>
<comment type="subcellular location">
    <subcellularLocation>
        <location evidence="1">Cell membrane</location>
    </subcellularLocation>
</comment>
<dbReference type="Proteomes" id="UP000556436">
    <property type="component" value="Unassembled WGS sequence"/>
</dbReference>
<evidence type="ECO:0000259" key="9">
    <source>
        <dbReference type="Pfam" id="PF18967"/>
    </source>
</evidence>
<name>A0A7W7PG81_STRNE</name>
<organism evidence="10 11">
    <name type="scientific">Streptomyces netropsis</name>
    <name type="common">Streptoverticillium netropsis</name>
    <dbReference type="NCBI Taxonomy" id="55404"/>
    <lineage>
        <taxon>Bacteria</taxon>
        <taxon>Bacillati</taxon>
        <taxon>Actinomycetota</taxon>
        <taxon>Actinomycetes</taxon>
        <taxon>Kitasatosporales</taxon>
        <taxon>Streptomycetaceae</taxon>
        <taxon>Streptomyces</taxon>
    </lineage>
</organism>
<evidence type="ECO:0000256" key="5">
    <source>
        <dbReference type="ARBA" id="ARBA00022989"/>
    </source>
</evidence>
<dbReference type="GO" id="GO:0051607">
    <property type="term" value="P:defense response to virus"/>
    <property type="evidence" value="ECO:0007669"/>
    <property type="project" value="UniProtKB-KW"/>
</dbReference>
<comment type="caution">
    <text evidence="10">The sequence shown here is derived from an EMBL/GenBank/DDBJ whole genome shotgun (WGS) entry which is preliminary data.</text>
</comment>
<dbReference type="EMBL" id="JACHJG010000006">
    <property type="protein sequence ID" value="MBB4887465.1"/>
    <property type="molecule type" value="Genomic_DNA"/>
</dbReference>
<keyword evidence="7 8" id="KW-0472">Membrane</keyword>
<evidence type="ECO:0000256" key="6">
    <source>
        <dbReference type="ARBA" id="ARBA00023118"/>
    </source>
</evidence>
<dbReference type="RefSeq" id="WP_184734467.1">
    <property type="nucleotide sequence ID" value="NZ_BMRW01000002.1"/>
</dbReference>
<keyword evidence="5 8" id="KW-1133">Transmembrane helix</keyword>
<feature type="domain" description="Pycsar effector protein" evidence="9">
    <location>
        <begin position="15"/>
        <end position="158"/>
    </location>
</feature>
<keyword evidence="4" id="KW-0547">Nucleotide-binding</keyword>
<proteinExistence type="predicted"/>
<keyword evidence="3 8" id="KW-0812">Transmembrane</keyword>
<evidence type="ECO:0000256" key="1">
    <source>
        <dbReference type="ARBA" id="ARBA00004236"/>
    </source>
</evidence>
<feature type="transmembrane region" description="Helical" evidence="8">
    <location>
        <begin position="51"/>
        <end position="73"/>
    </location>
</feature>
<keyword evidence="2" id="KW-1003">Cell membrane</keyword>
<gene>
    <name evidence="10" type="ORF">FHS38_003519</name>
</gene>
<accession>A0A7W7PG81</accession>
<evidence type="ECO:0000256" key="2">
    <source>
        <dbReference type="ARBA" id="ARBA00022475"/>
    </source>
</evidence>